<keyword evidence="1" id="KW-0472">Membrane</keyword>
<dbReference type="AlphaFoldDB" id="D5BQB1"/>
<dbReference type="OrthoDB" id="7882983at2"/>
<keyword evidence="1" id="KW-1133">Transmembrane helix</keyword>
<evidence type="ECO:0000313" key="2">
    <source>
        <dbReference type="EMBL" id="ADE38609.1"/>
    </source>
</evidence>
<dbReference type="SMR" id="D5BQB1"/>
<dbReference type="Proteomes" id="UP000007460">
    <property type="component" value="Chromosome"/>
</dbReference>
<proteinExistence type="predicted"/>
<dbReference type="RefSeq" id="WP_013045239.1">
    <property type="nucleotide sequence ID" value="NC_014010.1"/>
</dbReference>
<protein>
    <submittedName>
        <fullName evidence="2">Putative peptidase</fullName>
    </submittedName>
</protein>
<evidence type="ECO:0000313" key="3">
    <source>
        <dbReference type="Proteomes" id="UP000007460"/>
    </source>
</evidence>
<organism evidence="2 3">
    <name type="scientific">Puniceispirillum marinum (strain IMCC1322)</name>
    <dbReference type="NCBI Taxonomy" id="488538"/>
    <lineage>
        <taxon>Bacteria</taxon>
        <taxon>Pseudomonadati</taxon>
        <taxon>Pseudomonadota</taxon>
        <taxon>Alphaproteobacteria</taxon>
        <taxon>Candidatus Puniceispirillales</taxon>
        <taxon>Candidatus Puniceispirillaceae</taxon>
        <taxon>Candidatus Puniceispirillum</taxon>
    </lineage>
</organism>
<dbReference type="EMBL" id="CP001751">
    <property type="protein sequence ID" value="ADE38609.1"/>
    <property type="molecule type" value="Genomic_DNA"/>
</dbReference>
<keyword evidence="3" id="KW-1185">Reference proteome</keyword>
<keyword evidence="1" id="KW-0812">Transmembrane</keyword>
<sequence>MEPLTMASATLAFNALKKGFSIGRDIESMASDLSRWMSALSDVEQAEKEAKNPPLFKKLFNNKSVEQEAIEAFANKRQAQAQRDELKTWIEFTIGRQAWQDLIATEASIRKKRQETLYKQREKRQKFMEIIAWTLTVGAGAAALYGLISILMAHQAKADEPKMTTCRLAVQERVGKSGLICFYTGANNTQESHTSEVYLGCQRQYKCKYDPRPKGMSLKDTLKSIKDALE</sequence>
<dbReference type="HOGENOM" id="CLU_1204012_0_0_5"/>
<gene>
    <name evidence="2" type="ordered locus">SAR116_0366</name>
</gene>
<evidence type="ECO:0000256" key="1">
    <source>
        <dbReference type="SAM" id="Phobius"/>
    </source>
</evidence>
<dbReference type="STRING" id="488538.SAR116_0366"/>
<reference evidence="2 3" key="1">
    <citation type="journal article" date="2010" name="J. Bacteriol.">
        <title>Complete genome sequence of "Candidatus Puniceispirillum marinum" IMCC1322, a representative of the SAR116 clade in the Alphaproteobacteria.</title>
        <authorList>
            <person name="Oh H.M."/>
            <person name="Kwon K.K."/>
            <person name="Kang I."/>
            <person name="Kang S.G."/>
            <person name="Lee J.H."/>
            <person name="Kim S.J."/>
            <person name="Cho J.C."/>
        </authorList>
    </citation>
    <scope>NUCLEOTIDE SEQUENCE [LARGE SCALE GENOMIC DNA]</scope>
    <source>
        <strain evidence="2 3">IMCC1322</strain>
    </source>
</reference>
<dbReference type="KEGG" id="apb:SAR116_0366"/>
<feature type="transmembrane region" description="Helical" evidence="1">
    <location>
        <begin position="130"/>
        <end position="153"/>
    </location>
</feature>
<name>D5BQB1_PUNMI</name>
<accession>D5BQB1</accession>